<evidence type="ECO:0000313" key="8">
    <source>
        <dbReference type="Proteomes" id="UP001291623"/>
    </source>
</evidence>
<dbReference type="GO" id="GO:0050660">
    <property type="term" value="F:flavin adenine dinucleotide binding"/>
    <property type="evidence" value="ECO:0007669"/>
    <property type="project" value="InterPro"/>
</dbReference>
<dbReference type="GO" id="GO:0005829">
    <property type="term" value="C:cytosol"/>
    <property type="evidence" value="ECO:0007669"/>
    <property type="project" value="TreeGrafter"/>
</dbReference>
<dbReference type="GO" id="GO:0045454">
    <property type="term" value="P:cell redox homeostasis"/>
    <property type="evidence" value="ECO:0007669"/>
    <property type="project" value="InterPro"/>
</dbReference>
<comment type="cofactor">
    <cofactor evidence="1">
        <name>FAD</name>
        <dbReference type="ChEBI" id="CHEBI:57692"/>
    </cofactor>
</comment>
<evidence type="ECO:0000256" key="5">
    <source>
        <dbReference type="ARBA" id="ARBA00023284"/>
    </source>
</evidence>
<comment type="similarity">
    <text evidence="2">Belongs to the class-I pyridine nucleotide-disulfide oxidoreductase family.</text>
</comment>
<gene>
    <name evidence="7" type="ORF">RND71_034968</name>
</gene>
<dbReference type="PANTHER" id="PTHR42737">
    <property type="entry name" value="GLUTATHIONE REDUCTASE"/>
    <property type="match status" value="1"/>
</dbReference>
<keyword evidence="4" id="KW-1015">Disulfide bond</keyword>
<dbReference type="GO" id="GO:0034599">
    <property type="term" value="P:cellular response to oxidative stress"/>
    <property type="evidence" value="ECO:0007669"/>
    <property type="project" value="TreeGrafter"/>
</dbReference>
<dbReference type="AlphaFoldDB" id="A0AAE1R6S2"/>
<comment type="caution">
    <text evidence="7">The sequence shown here is derived from an EMBL/GenBank/DDBJ whole genome shotgun (WGS) entry which is preliminary data.</text>
</comment>
<feature type="domain" description="FAD/NAD(P)-binding" evidence="6">
    <location>
        <begin position="14"/>
        <end position="84"/>
    </location>
</feature>
<keyword evidence="3" id="KW-0560">Oxidoreductase</keyword>
<organism evidence="7 8">
    <name type="scientific">Anisodus tanguticus</name>
    <dbReference type="NCBI Taxonomy" id="243964"/>
    <lineage>
        <taxon>Eukaryota</taxon>
        <taxon>Viridiplantae</taxon>
        <taxon>Streptophyta</taxon>
        <taxon>Embryophyta</taxon>
        <taxon>Tracheophyta</taxon>
        <taxon>Spermatophyta</taxon>
        <taxon>Magnoliopsida</taxon>
        <taxon>eudicotyledons</taxon>
        <taxon>Gunneridae</taxon>
        <taxon>Pentapetalae</taxon>
        <taxon>asterids</taxon>
        <taxon>lamiids</taxon>
        <taxon>Solanales</taxon>
        <taxon>Solanaceae</taxon>
        <taxon>Solanoideae</taxon>
        <taxon>Hyoscyameae</taxon>
        <taxon>Anisodus</taxon>
    </lineage>
</organism>
<dbReference type="GO" id="GO:0004362">
    <property type="term" value="F:glutathione-disulfide reductase (NADPH) activity"/>
    <property type="evidence" value="ECO:0007669"/>
    <property type="project" value="TreeGrafter"/>
</dbReference>
<evidence type="ECO:0000313" key="7">
    <source>
        <dbReference type="EMBL" id="KAK4344792.1"/>
    </source>
</evidence>
<evidence type="ECO:0000259" key="6">
    <source>
        <dbReference type="Pfam" id="PF07992"/>
    </source>
</evidence>
<accession>A0AAE1R6S2</accession>
<dbReference type="InterPro" id="IPR036188">
    <property type="entry name" value="FAD/NAD-bd_sf"/>
</dbReference>
<sequence>MPSCSASQVFTKDILKNANVTRIEGRGKVVDPHTVDVDGKLYSAKNILISVGGRPFIPDISGSEYAIDSDAALDLPMKPNKIAINLGLGSRTSVPSIWVVGDIADRINLTPVALMEGALAKIIFAD</sequence>
<proteinExistence type="inferred from homology"/>
<keyword evidence="8" id="KW-1185">Reference proteome</keyword>
<evidence type="ECO:0000256" key="3">
    <source>
        <dbReference type="ARBA" id="ARBA00023002"/>
    </source>
</evidence>
<evidence type="ECO:0000256" key="2">
    <source>
        <dbReference type="ARBA" id="ARBA00007532"/>
    </source>
</evidence>
<dbReference type="InterPro" id="IPR046952">
    <property type="entry name" value="GSHR/TRXR-like"/>
</dbReference>
<protein>
    <recommendedName>
        <fullName evidence="6">FAD/NAD(P)-binding domain-containing protein</fullName>
    </recommendedName>
</protein>
<dbReference type="Proteomes" id="UP001291623">
    <property type="component" value="Unassembled WGS sequence"/>
</dbReference>
<name>A0AAE1R6S2_9SOLA</name>
<dbReference type="EMBL" id="JAVYJV010000019">
    <property type="protein sequence ID" value="KAK4344792.1"/>
    <property type="molecule type" value="Genomic_DNA"/>
</dbReference>
<dbReference type="PANTHER" id="PTHR42737:SF9">
    <property type="entry name" value="GLUTATHIONE REDUCTASE"/>
    <property type="match status" value="1"/>
</dbReference>
<evidence type="ECO:0000256" key="4">
    <source>
        <dbReference type="ARBA" id="ARBA00023157"/>
    </source>
</evidence>
<evidence type="ECO:0000256" key="1">
    <source>
        <dbReference type="ARBA" id="ARBA00001974"/>
    </source>
</evidence>
<dbReference type="Gene3D" id="3.50.50.60">
    <property type="entry name" value="FAD/NAD(P)-binding domain"/>
    <property type="match status" value="3"/>
</dbReference>
<dbReference type="SUPFAM" id="SSF51905">
    <property type="entry name" value="FAD/NAD(P)-binding domain"/>
    <property type="match status" value="1"/>
</dbReference>
<dbReference type="GO" id="GO:0005739">
    <property type="term" value="C:mitochondrion"/>
    <property type="evidence" value="ECO:0007669"/>
    <property type="project" value="TreeGrafter"/>
</dbReference>
<reference evidence="7" key="1">
    <citation type="submission" date="2023-12" db="EMBL/GenBank/DDBJ databases">
        <title>Genome assembly of Anisodus tanguticus.</title>
        <authorList>
            <person name="Wang Y.-J."/>
        </authorList>
    </citation>
    <scope>NUCLEOTIDE SEQUENCE</scope>
    <source>
        <strain evidence="7">KB-2021</strain>
        <tissue evidence="7">Leaf</tissue>
    </source>
</reference>
<dbReference type="InterPro" id="IPR023753">
    <property type="entry name" value="FAD/NAD-binding_dom"/>
</dbReference>
<dbReference type="Pfam" id="PF07992">
    <property type="entry name" value="Pyr_redox_2"/>
    <property type="match status" value="1"/>
</dbReference>
<keyword evidence="5" id="KW-0676">Redox-active center</keyword>
<dbReference type="GO" id="GO:0006749">
    <property type="term" value="P:glutathione metabolic process"/>
    <property type="evidence" value="ECO:0007669"/>
    <property type="project" value="TreeGrafter"/>
</dbReference>